<accession>A0ABN1U4E7</accession>
<evidence type="ECO:0000313" key="5">
    <source>
        <dbReference type="EMBL" id="GAA1118324.1"/>
    </source>
</evidence>
<dbReference type="Proteomes" id="UP001499987">
    <property type="component" value="Unassembled WGS sequence"/>
</dbReference>
<comment type="catalytic activity">
    <reaction evidence="2">
        <text>allantoate + H2O = (S)-ureidoglycolate + urea</text>
        <dbReference type="Rhea" id="RHEA:11016"/>
        <dbReference type="ChEBI" id="CHEBI:15377"/>
        <dbReference type="ChEBI" id="CHEBI:16199"/>
        <dbReference type="ChEBI" id="CHEBI:17536"/>
        <dbReference type="ChEBI" id="CHEBI:57296"/>
        <dbReference type="EC" id="3.5.3.4"/>
    </reaction>
</comment>
<sequence>MSTEKTAAAPFTELVDLASRRLGAGVVATNEDTFADAENLLVARPAEFRPHTFGHKGQIMDGWESRRRRGASADQPHPTDEDHDWAIVRLGAAGVIRGVVVDTAHFTGNYPETASVQAASVPGHPSPAEVEAAEWTDLVPRTPLKGDTAHGFAVDNGTRWTHVRLNIWPDGGVARLRVHGEVLPDPRELDGLTFDLAAQETGGVAEAASDRYFSSPHNLNAPGRATVMGEGWETRRRRDKANDWVRIALAGGGEVLAAEVDTTHFVANAPGWADLVGYDASAGGDPATDTAGWFPLLPRTRLQPDTRHRFRFDTGRTATHVKINVYPDGGLARLRLTGRLTEAGRAALALRWFDALPAAEAESALAAAGLTADEAAGLTAARPLRDAPRPVPPRPPSSRPTARTASTPPAAAPPSGASSASDPRPPCTAPLLLKDPHAEDPDHRVRRARRRQPELRLGRRVRPAADPGPAAAGEARPVQPRAHPGARGARPRLRRLRLLRGHRRGLAVHPGGLPVGRRQAHRRLPAVLHGGRQPGRQ</sequence>
<dbReference type="SUPFAM" id="SSF49785">
    <property type="entry name" value="Galactose-binding domain-like"/>
    <property type="match status" value="2"/>
</dbReference>
<feature type="compositionally biased region" description="Pro residues" evidence="3">
    <location>
        <begin position="389"/>
        <end position="398"/>
    </location>
</feature>
<dbReference type="Gene3D" id="2.60.120.260">
    <property type="entry name" value="Galactose-binding domain-like"/>
    <property type="match status" value="2"/>
</dbReference>
<feature type="domain" description="Allantoicase" evidence="4">
    <location>
        <begin position="202"/>
        <end position="339"/>
    </location>
</feature>
<protein>
    <recommendedName>
        <fullName evidence="2">Probable allantoicase</fullName>
        <ecNumber evidence="2">3.5.3.4</ecNumber>
    </recommendedName>
    <alternativeName>
        <fullName evidence="2">Allantoate amidinohydrolase</fullName>
    </alternativeName>
</protein>
<dbReference type="NCBIfam" id="TIGR02961">
    <property type="entry name" value="allantoicase"/>
    <property type="match status" value="1"/>
</dbReference>
<evidence type="ECO:0000259" key="4">
    <source>
        <dbReference type="Pfam" id="PF03561"/>
    </source>
</evidence>
<gene>
    <name evidence="2" type="primary">alc</name>
    <name evidence="5" type="ORF">GCM10009663_67880</name>
</gene>
<dbReference type="Pfam" id="PF03561">
    <property type="entry name" value="Allantoicase"/>
    <property type="match status" value="2"/>
</dbReference>
<dbReference type="HAMAP" id="MF_00813">
    <property type="entry name" value="Allantoicase"/>
    <property type="match status" value="1"/>
</dbReference>
<feature type="compositionally biased region" description="Basic and acidic residues" evidence="3">
    <location>
        <begin position="434"/>
        <end position="443"/>
    </location>
</feature>
<dbReference type="InterPro" id="IPR008979">
    <property type="entry name" value="Galactose-bd-like_sf"/>
</dbReference>
<feature type="region of interest" description="Disordered" evidence="3">
    <location>
        <begin position="381"/>
        <end position="537"/>
    </location>
</feature>
<feature type="compositionally biased region" description="Low complexity" evidence="3">
    <location>
        <begin position="399"/>
        <end position="422"/>
    </location>
</feature>
<feature type="domain" description="Allantoicase" evidence="4">
    <location>
        <begin position="23"/>
        <end position="182"/>
    </location>
</feature>
<evidence type="ECO:0000256" key="3">
    <source>
        <dbReference type="SAM" id="MobiDB-lite"/>
    </source>
</evidence>
<comment type="similarity">
    <text evidence="1 2">Belongs to the allantoicase family.</text>
</comment>
<feature type="compositionally biased region" description="Low complexity" evidence="3">
    <location>
        <begin position="464"/>
        <end position="488"/>
    </location>
</feature>
<dbReference type="InterPro" id="IPR005164">
    <property type="entry name" value="Allantoicase"/>
</dbReference>
<evidence type="ECO:0000256" key="2">
    <source>
        <dbReference type="HAMAP-Rule" id="MF_00813"/>
    </source>
</evidence>
<dbReference type="EMBL" id="BAAALD010000108">
    <property type="protein sequence ID" value="GAA1118324.1"/>
    <property type="molecule type" value="Genomic_DNA"/>
</dbReference>
<dbReference type="EC" id="3.5.3.4" evidence="2"/>
<keyword evidence="2" id="KW-0378">Hydrolase</keyword>
<organism evidence="5 6">
    <name type="scientific">Kitasatospora arboriphila</name>
    <dbReference type="NCBI Taxonomy" id="258052"/>
    <lineage>
        <taxon>Bacteria</taxon>
        <taxon>Bacillati</taxon>
        <taxon>Actinomycetota</taxon>
        <taxon>Actinomycetes</taxon>
        <taxon>Kitasatosporales</taxon>
        <taxon>Streptomycetaceae</taxon>
        <taxon>Kitasatospora</taxon>
    </lineage>
</organism>
<evidence type="ECO:0000256" key="1">
    <source>
        <dbReference type="ARBA" id="ARBA00009242"/>
    </source>
</evidence>
<evidence type="ECO:0000313" key="6">
    <source>
        <dbReference type="Proteomes" id="UP001499987"/>
    </source>
</evidence>
<keyword evidence="6" id="KW-1185">Reference proteome</keyword>
<proteinExistence type="inferred from homology"/>
<feature type="compositionally biased region" description="Basic residues" evidence="3">
    <location>
        <begin position="489"/>
        <end position="506"/>
    </location>
</feature>
<feature type="region of interest" description="Disordered" evidence="3">
    <location>
        <begin position="53"/>
        <end position="82"/>
    </location>
</feature>
<dbReference type="PANTHER" id="PTHR12045">
    <property type="entry name" value="ALLANTOICASE"/>
    <property type="match status" value="1"/>
</dbReference>
<dbReference type="PANTHER" id="PTHR12045:SF3">
    <property type="entry name" value="INACTIVE ALLANTOICASE-RELATED"/>
    <property type="match status" value="1"/>
</dbReference>
<comment type="pathway">
    <text evidence="2">Nitrogen metabolism; (S)-allantoin degradation; (S)-ureidoglycolate from allantoate (aminidohydrolase route): step 1/1.</text>
</comment>
<name>A0ABN1U4E7_9ACTN</name>
<comment type="caution">
    <text evidence="5">The sequence shown here is derived from an EMBL/GenBank/DDBJ whole genome shotgun (WGS) entry which is preliminary data.</text>
</comment>
<reference evidence="5 6" key="1">
    <citation type="journal article" date="2019" name="Int. J. Syst. Evol. Microbiol.">
        <title>The Global Catalogue of Microorganisms (GCM) 10K type strain sequencing project: providing services to taxonomists for standard genome sequencing and annotation.</title>
        <authorList>
            <consortium name="The Broad Institute Genomics Platform"/>
            <consortium name="The Broad Institute Genome Sequencing Center for Infectious Disease"/>
            <person name="Wu L."/>
            <person name="Ma J."/>
        </authorList>
    </citation>
    <scope>NUCLEOTIDE SEQUENCE [LARGE SCALE GENOMIC DNA]</scope>
    <source>
        <strain evidence="5 6">JCM 13002</strain>
    </source>
</reference>
<dbReference type="InterPro" id="IPR015908">
    <property type="entry name" value="Allantoicase_dom"/>
</dbReference>
<keyword evidence="2" id="KW-0659">Purine metabolism</keyword>